<evidence type="ECO:0000313" key="2">
    <source>
        <dbReference type="EMBL" id="KAK7007422.1"/>
    </source>
</evidence>
<dbReference type="Proteomes" id="UP001362999">
    <property type="component" value="Unassembled WGS sequence"/>
</dbReference>
<comment type="caution">
    <text evidence="2">The sequence shown here is derived from an EMBL/GenBank/DDBJ whole genome shotgun (WGS) entry which is preliminary data.</text>
</comment>
<proteinExistence type="predicted"/>
<feature type="compositionally biased region" description="Polar residues" evidence="1">
    <location>
        <begin position="1"/>
        <end position="10"/>
    </location>
</feature>
<feature type="compositionally biased region" description="Basic and acidic residues" evidence="1">
    <location>
        <begin position="11"/>
        <end position="20"/>
    </location>
</feature>
<accession>A0AAW0AF54</accession>
<sequence>MTKPTGSKASENIEHPEGRYLDSQSRTKPISMEAARRRRGDIGNSLRIPQRSHCVTAALSWERIFNVGRARIGGSAGGRGVGVGAEPSSEILTRRARSTDSVFQIFLPDALASHVTVTPWATTYTLSGFARAPTLYPVQTGLPKFDAAVDAYFEPCRLFSHLSEALGMIHGWRSK</sequence>
<organism evidence="2 3">
    <name type="scientific">Favolaschia claudopus</name>
    <dbReference type="NCBI Taxonomy" id="2862362"/>
    <lineage>
        <taxon>Eukaryota</taxon>
        <taxon>Fungi</taxon>
        <taxon>Dikarya</taxon>
        <taxon>Basidiomycota</taxon>
        <taxon>Agaricomycotina</taxon>
        <taxon>Agaricomycetes</taxon>
        <taxon>Agaricomycetidae</taxon>
        <taxon>Agaricales</taxon>
        <taxon>Marasmiineae</taxon>
        <taxon>Mycenaceae</taxon>
        <taxon>Favolaschia</taxon>
    </lineage>
</organism>
<dbReference type="EMBL" id="JAWWNJ010000071">
    <property type="protein sequence ID" value="KAK7007422.1"/>
    <property type="molecule type" value="Genomic_DNA"/>
</dbReference>
<feature type="region of interest" description="Disordered" evidence="1">
    <location>
        <begin position="1"/>
        <end position="44"/>
    </location>
</feature>
<evidence type="ECO:0000313" key="3">
    <source>
        <dbReference type="Proteomes" id="UP001362999"/>
    </source>
</evidence>
<reference evidence="2 3" key="1">
    <citation type="journal article" date="2024" name="J Genomics">
        <title>Draft genome sequencing and assembly of Favolaschia claudopus CIRM-BRFM 2984 isolated from oak limbs.</title>
        <authorList>
            <person name="Navarro D."/>
            <person name="Drula E."/>
            <person name="Chaduli D."/>
            <person name="Cazenave R."/>
            <person name="Ahrendt S."/>
            <person name="Wang J."/>
            <person name="Lipzen A."/>
            <person name="Daum C."/>
            <person name="Barry K."/>
            <person name="Grigoriev I.V."/>
            <person name="Favel A."/>
            <person name="Rosso M.N."/>
            <person name="Martin F."/>
        </authorList>
    </citation>
    <scope>NUCLEOTIDE SEQUENCE [LARGE SCALE GENOMIC DNA]</scope>
    <source>
        <strain evidence="2 3">CIRM-BRFM 2984</strain>
    </source>
</reference>
<evidence type="ECO:0000256" key="1">
    <source>
        <dbReference type="SAM" id="MobiDB-lite"/>
    </source>
</evidence>
<name>A0AAW0AF54_9AGAR</name>
<keyword evidence="3" id="KW-1185">Reference proteome</keyword>
<dbReference type="AlphaFoldDB" id="A0AAW0AF54"/>
<protein>
    <submittedName>
        <fullName evidence="2">Uncharacterized protein</fullName>
    </submittedName>
</protein>
<gene>
    <name evidence="2" type="ORF">R3P38DRAFT_2792824</name>
</gene>